<sequence length="169" mass="18027">MKKDVSQTTRLFTVMDHMRRVWQNLRPCPDLTKAQFGTLMVLANGGKKPGPEDPHPCLPGRPVMSLSAVAAAMGQSLPSISQRISALEGMGYVERVPDPSDRRVSGIRISASGISLLEQAKSDLGARINAAIDTLGGENLELLLNLLEQFAAALDAAAEEETGGVNETC</sequence>
<keyword evidence="2" id="KW-0238">DNA-binding</keyword>
<keyword evidence="3" id="KW-0804">Transcription</keyword>
<dbReference type="InterPro" id="IPR036388">
    <property type="entry name" value="WH-like_DNA-bd_sf"/>
</dbReference>
<organism evidence="5 6">
    <name type="scientific">Ruthenibacterium intestinale</name>
    <dbReference type="NCBI Taxonomy" id="3133163"/>
    <lineage>
        <taxon>Bacteria</taxon>
        <taxon>Bacillati</taxon>
        <taxon>Bacillota</taxon>
        <taxon>Clostridia</taxon>
        <taxon>Eubacteriales</taxon>
        <taxon>Oscillospiraceae</taxon>
        <taxon>Ruthenibacterium</taxon>
    </lineage>
</organism>
<dbReference type="RefSeq" id="WP_349215111.1">
    <property type="nucleotide sequence ID" value="NZ_JBBMFA010000063.1"/>
</dbReference>
<evidence type="ECO:0000259" key="4">
    <source>
        <dbReference type="PROSITE" id="PS50995"/>
    </source>
</evidence>
<dbReference type="PRINTS" id="PR00598">
    <property type="entry name" value="HTHMARR"/>
</dbReference>
<evidence type="ECO:0000313" key="6">
    <source>
        <dbReference type="Proteomes" id="UP001477672"/>
    </source>
</evidence>
<evidence type="ECO:0000256" key="2">
    <source>
        <dbReference type="ARBA" id="ARBA00023125"/>
    </source>
</evidence>
<evidence type="ECO:0000313" key="5">
    <source>
        <dbReference type="EMBL" id="MEQ2519677.1"/>
    </source>
</evidence>
<gene>
    <name evidence="5" type="ORF">WMO24_04425</name>
</gene>
<feature type="domain" description="HTH marR-type" evidence="4">
    <location>
        <begin position="1"/>
        <end position="152"/>
    </location>
</feature>
<dbReference type="InterPro" id="IPR039422">
    <property type="entry name" value="MarR/SlyA-like"/>
</dbReference>
<dbReference type="InterPro" id="IPR036390">
    <property type="entry name" value="WH_DNA-bd_sf"/>
</dbReference>
<reference evidence="5 6" key="1">
    <citation type="submission" date="2024-03" db="EMBL/GenBank/DDBJ databases">
        <title>Human intestinal bacterial collection.</title>
        <authorList>
            <person name="Pauvert C."/>
            <person name="Hitch T.C.A."/>
            <person name="Clavel T."/>
        </authorList>
    </citation>
    <scope>NUCLEOTIDE SEQUENCE [LARGE SCALE GENOMIC DNA]</scope>
    <source>
        <strain evidence="5 6">CLA-JM-H11</strain>
    </source>
</reference>
<keyword evidence="6" id="KW-1185">Reference proteome</keyword>
<dbReference type="PANTHER" id="PTHR33164:SF43">
    <property type="entry name" value="HTH-TYPE TRANSCRIPTIONAL REPRESSOR YETL"/>
    <property type="match status" value="1"/>
</dbReference>
<accession>A0ABV1GDF3</accession>
<dbReference type="InterPro" id="IPR023187">
    <property type="entry name" value="Tscrpt_reg_MarR-type_CS"/>
</dbReference>
<dbReference type="PANTHER" id="PTHR33164">
    <property type="entry name" value="TRANSCRIPTIONAL REGULATOR, MARR FAMILY"/>
    <property type="match status" value="1"/>
</dbReference>
<dbReference type="Gene3D" id="1.10.10.10">
    <property type="entry name" value="Winged helix-like DNA-binding domain superfamily/Winged helix DNA-binding domain"/>
    <property type="match status" value="1"/>
</dbReference>
<dbReference type="SUPFAM" id="SSF46785">
    <property type="entry name" value="Winged helix' DNA-binding domain"/>
    <property type="match status" value="1"/>
</dbReference>
<keyword evidence="1" id="KW-0805">Transcription regulation</keyword>
<dbReference type="Proteomes" id="UP001477672">
    <property type="component" value="Unassembled WGS sequence"/>
</dbReference>
<comment type="caution">
    <text evidence="5">The sequence shown here is derived from an EMBL/GenBank/DDBJ whole genome shotgun (WGS) entry which is preliminary data.</text>
</comment>
<dbReference type="PROSITE" id="PS50995">
    <property type="entry name" value="HTH_MARR_2"/>
    <property type="match status" value="1"/>
</dbReference>
<proteinExistence type="predicted"/>
<dbReference type="PROSITE" id="PS01117">
    <property type="entry name" value="HTH_MARR_1"/>
    <property type="match status" value="1"/>
</dbReference>
<evidence type="ECO:0000256" key="3">
    <source>
        <dbReference type="ARBA" id="ARBA00023163"/>
    </source>
</evidence>
<protein>
    <submittedName>
        <fullName evidence="5">MarR family transcriptional regulator</fullName>
    </submittedName>
</protein>
<dbReference type="Pfam" id="PF12802">
    <property type="entry name" value="MarR_2"/>
    <property type="match status" value="1"/>
</dbReference>
<dbReference type="InterPro" id="IPR000835">
    <property type="entry name" value="HTH_MarR-typ"/>
</dbReference>
<evidence type="ECO:0000256" key="1">
    <source>
        <dbReference type="ARBA" id="ARBA00023015"/>
    </source>
</evidence>
<dbReference type="SMART" id="SM00347">
    <property type="entry name" value="HTH_MARR"/>
    <property type="match status" value="1"/>
</dbReference>
<dbReference type="EMBL" id="JBBMFA010000063">
    <property type="protein sequence ID" value="MEQ2519677.1"/>
    <property type="molecule type" value="Genomic_DNA"/>
</dbReference>
<name>A0ABV1GDF3_9FIRM</name>